<feature type="active site" description="Proton acceptor" evidence="6">
    <location>
        <position position="29"/>
    </location>
</feature>
<dbReference type="OrthoDB" id="9797488at2"/>
<evidence type="ECO:0000256" key="3">
    <source>
        <dbReference type="ARBA" id="ARBA00023118"/>
    </source>
</evidence>
<feature type="site" description="Transition state stabilizer" evidence="5">
    <location>
        <position position="53"/>
    </location>
</feature>
<dbReference type="CDD" id="cd21140">
    <property type="entry name" value="Cas6_I-like"/>
    <property type="match status" value="1"/>
</dbReference>
<proteinExistence type="inferred from homology"/>
<organism evidence="8 9">
    <name type="scientific">Hanamia caeni</name>
    <dbReference type="NCBI Taxonomy" id="2294116"/>
    <lineage>
        <taxon>Bacteria</taxon>
        <taxon>Pseudomonadati</taxon>
        <taxon>Bacteroidota</taxon>
        <taxon>Chitinophagia</taxon>
        <taxon>Chitinophagales</taxon>
        <taxon>Chitinophagaceae</taxon>
        <taxon>Hanamia</taxon>
    </lineage>
</organism>
<accession>A0A3M9NHB7</accession>
<comment type="caution">
    <text evidence="8">The sequence shown here is derived from an EMBL/GenBank/DDBJ whole genome shotgun (WGS) entry which is preliminary data.</text>
</comment>
<evidence type="ECO:0000256" key="6">
    <source>
        <dbReference type="PIRSR" id="PIRSR005054-50"/>
    </source>
</evidence>
<protein>
    <recommendedName>
        <fullName evidence="4">CRISPR-associated endoribonuclease</fullName>
    </recommendedName>
</protein>
<dbReference type="NCBIfam" id="TIGR01877">
    <property type="entry name" value="cas_cas6"/>
    <property type="match status" value="1"/>
</dbReference>
<dbReference type="EMBL" id="RJJR01000007">
    <property type="protein sequence ID" value="RNI36707.1"/>
    <property type="molecule type" value="Genomic_DNA"/>
</dbReference>
<sequence length="261" mass="29639">MRFRLTLQTVTKIAKIPVNYQYPLASAIYKILQNADAQYSSFLHETGYGKGFKLFTFSDIKCPFKIDGDRLILLSNKIETVVCFHLPMAAEAFIKGLFLSQQIDIADRKSKTSFTVEQVESLASPLDLFQKDEEIEVLLRPLSPVVCGLKNENRNYTFLSPTDDRYEEMLFVNWEEKCKAVFENEAAEQIMANAFIQVLFYKNPPKSRLITIKAGTDAETRIRGFNNFEIKMKGKKEAVELLLNSGVGLYNAQGMGCVEVV</sequence>
<dbReference type="InterPro" id="IPR049435">
    <property type="entry name" value="Cas_Cas6_C"/>
</dbReference>
<dbReference type="GO" id="GO:0003723">
    <property type="term" value="F:RNA binding"/>
    <property type="evidence" value="ECO:0007669"/>
    <property type="project" value="UniProtKB-KW"/>
</dbReference>
<dbReference type="InterPro" id="IPR010156">
    <property type="entry name" value="CRISPR-assoc_prot_Cas6"/>
</dbReference>
<evidence type="ECO:0000313" key="8">
    <source>
        <dbReference type="EMBL" id="RNI36707.1"/>
    </source>
</evidence>
<dbReference type="PANTHER" id="PTHR36984:SF1">
    <property type="entry name" value="CRISPR-ASSOCIATED ENDORIBONUCLEASE CAS6 1"/>
    <property type="match status" value="1"/>
</dbReference>
<dbReference type="Pfam" id="PF01881">
    <property type="entry name" value="Cas_Cas6_C"/>
    <property type="match status" value="1"/>
</dbReference>
<dbReference type="Gene3D" id="3.30.70.1890">
    <property type="match status" value="1"/>
</dbReference>
<reference evidence="8 9" key="1">
    <citation type="submission" date="2018-11" db="EMBL/GenBank/DDBJ databases">
        <title>Draft genome sequence of Ferruginibacter sp. BO-59.</title>
        <authorList>
            <person name="Im W.T."/>
        </authorList>
    </citation>
    <scope>NUCLEOTIDE SEQUENCE [LARGE SCALE GENOMIC DNA]</scope>
    <source>
        <strain evidence="8 9">BO-59</strain>
    </source>
</reference>
<evidence type="ECO:0000256" key="1">
    <source>
        <dbReference type="ARBA" id="ARBA00005937"/>
    </source>
</evidence>
<dbReference type="Proteomes" id="UP000267223">
    <property type="component" value="Unassembled WGS sequence"/>
</dbReference>
<dbReference type="AlphaFoldDB" id="A0A3M9NHB7"/>
<gene>
    <name evidence="8" type="primary">cas6</name>
    <name evidence="8" type="ORF">EFY79_10295</name>
</gene>
<keyword evidence="3" id="KW-0051">Antiviral defense</keyword>
<dbReference type="InterPro" id="IPR045747">
    <property type="entry name" value="CRISPR-assoc_prot_Cas6_N_sf"/>
</dbReference>
<keyword evidence="9" id="KW-1185">Reference proteome</keyword>
<dbReference type="Pfam" id="PF21350">
    <property type="entry name" value="Cas6_I-A"/>
    <property type="match status" value="1"/>
</dbReference>
<keyword evidence="2" id="KW-0694">RNA-binding</keyword>
<comment type="similarity">
    <text evidence="1 4">Belongs to the CRISPR-associated protein Cas6/Cse3/CasE family.</text>
</comment>
<dbReference type="PIRSF" id="PIRSF005054">
    <property type="entry name" value="PF1131"/>
    <property type="match status" value="1"/>
</dbReference>
<evidence type="ECO:0000256" key="4">
    <source>
        <dbReference type="PIRNR" id="PIRNR005054"/>
    </source>
</evidence>
<dbReference type="Gene3D" id="3.30.70.1900">
    <property type="match status" value="1"/>
</dbReference>
<name>A0A3M9NHB7_9BACT</name>
<dbReference type="GO" id="GO:0051607">
    <property type="term" value="P:defense response to virus"/>
    <property type="evidence" value="ECO:0007669"/>
    <property type="project" value="UniProtKB-KW"/>
</dbReference>
<evidence type="ECO:0000259" key="7">
    <source>
        <dbReference type="Pfam" id="PF01881"/>
    </source>
</evidence>
<feature type="active site" description="Proton donor" evidence="6">
    <location>
        <position position="44"/>
    </location>
</feature>
<evidence type="ECO:0000256" key="2">
    <source>
        <dbReference type="ARBA" id="ARBA00022884"/>
    </source>
</evidence>
<dbReference type="PANTHER" id="PTHR36984">
    <property type="entry name" value="CRISPR-ASSOCIATED ENDORIBONUCLEASE CAS6 1"/>
    <property type="match status" value="1"/>
</dbReference>
<evidence type="ECO:0000313" key="9">
    <source>
        <dbReference type="Proteomes" id="UP000267223"/>
    </source>
</evidence>
<comment type="function">
    <text evidence="4">CRISPR (clustered regularly interspaced short palindromic repeat), is an adaptive immune system that provides protection against mobile genetic elements (viruses, transposable elements and conjugative plasmids). CRISPR clusters contain sequences complementary to antecedent mobile elements and target invading nucleic acids. CRISPR clusters are transcribed and processed into CRISPR RNA (crRNA).</text>
</comment>
<dbReference type="GO" id="GO:0016788">
    <property type="term" value="F:hydrolase activity, acting on ester bonds"/>
    <property type="evidence" value="ECO:0007669"/>
    <property type="project" value="InterPro"/>
</dbReference>
<dbReference type="RefSeq" id="WP_123120625.1">
    <property type="nucleotide sequence ID" value="NZ_RJJR01000007.1"/>
</dbReference>
<evidence type="ECO:0000256" key="5">
    <source>
        <dbReference type="PIRSR" id="PIRSR005054-1"/>
    </source>
</evidence>
<feature type="domain" description="CRISPR associated protein Cas6 C-terminal" evidence="7">
    <location>
        <begin position="134"/>
        <end position="260"/>
    </location>
</feature>